<dbReference type="GO" id="GO:0006260">
    <property type="term" value="P:DNA replication"/>
    <property type="evidence" value="ECO:0007669"/>
    <property type="project" value="TreeGrafter"/>
</dbReference>
<evidence type="ECO:0000313" key="3">
    <source>
        <dbReference type="EMBL" id="HIX05822.1"/>
    </source>
</evidence>
<dbReference type="PANTHER" id="PTHR30050">
    <property type="entry name" value="CHROMOSOMAL REPLICATION INITIATOR PROTEIN DNAA"/>
    <property type="match status" value="1"/>
</dbReference>
<dbReference type="PANTHER" id="PTHR30050:SF4">
    <property type="entry name" value="ATP-BINDING PROTEIN RV3427C IN INSERTION SEQUENCE-RELATED"/>
    <property type="match status" value="1"/>
</dbReference>
<name>A0A9D1V464_9FIRM</name>
<evidence type="ECO:0000313" key="4">
    <source>
        <dbReference type="Proteomes" id="UP000824193"/>
    </source>
</evidence>
<dbReference type="SUPFAM" id="SSF52540">
    <property type="entry name" value="P-loop containing nucleoside triphosphate hydrolases"/>
    <property type="match status" value="1"/>
</dbReference>
<keyword evidence="3" id="KW-0067">ATP-binding</keyword>
<dbReference type="AlphaFoldDB" id="A0A9D1V464"/>
<accession>A0A9D1V464</accession>
<dbReference type="SMART" id="SM00382">
    <property type="entry name" value="AAA"/>
    <property type="match status" value="1"/>
</dbReference>
<dbReference type="EMBL" id="DXFW01000020">
    <property type="protein sequence ID" value="HIX05822.1"/>
    <property type="molecule type" value="Genomic_DNA"/>
</dbReference>
<keyword evidence="3" id="KW-0547">Nucleotide-binding</keyword>
<sequence length="324" mass="35301">MRTKTELLKEAQRQTASARQRAMTLAAQRRQAAAAAIPELEPLESKVRSLGVRLVQLAAAGAAEAEQNAARAERAAAQKQLEALLADNGYGPASLEPAFSCPVCKDTGTVNGRMCACVSRRARQLRRAEIAKESPLSLCGFDSMELRYYPDEPDEATGVSIRTEMAETLAALRDYAEGFDMKSTSLLLCGNAGLGKTHAALAIAQTVLEKGFDVVYISAQSLFGQLERDRFADGCPLMEAVLEADLLVLDDLGTEYVSPYVLSCFYNLLNTRLLEKRPTVYTTNIVDGKAFEARYTEKIASRLGGSCEPVLFLGQDIRKLKSME</sequence>
<dbReference type="Pfam" id="PF01695">
    <property type="entry name" value="IstB_IS21"/>
    <property type="match status" value="1"/>
</dbReference>
<dbReference type="Proteomes" id="UP000824193">
    <property type="component" value="Unassembled WGS sequence"/>
</dbReference>
<comment type="caution">
    <text evidence="3">The sequence shown here is derived from an EMBL/GenBank/DDBJ whole genome shotgun (WGS) entry which is preliminary data.</text>
</comment>
<evidence type="ECO:0000259" key="2">
    <source>
        <dbReference type="SMART" id="SM00382"/>
    </source>
</evidence>
<feature type="coiled-coil region" evidence="1">
    <location>
        <begin position="55"/>
        <end position="87"/>
    </location>
</feature>
<dbReference type="NCBIfam" id="NF005304">
    <property type="entry name" value="PRK06835.1"/>
    <property type="match status" value="1"/>
</dbReference>
<organism evidence="3 4">
    <name type="scientific">Candidatus Allofournierella pullicola</name>
    <dbReference type="NCBI Taxonomy" id="2838596"/>
    <lineage>
        <taxon>Bacteria</taxon>
        <taxon>Bacillati</taxon>
        <taxon>Bacillota</taxon>
        <taxon>Clostridia</taxon>
        <taxon>Eubacteriales</taxon>
        <taxon>Oscillospiraceae</taxon>
        <taxon>Allofournierella</taxon>
    </lineage>
</organism>
<dbReference type="InterPro" id="IPR027417">
    <property type="entry name" value="P-loop_NTPase"/>
</dbReference>
<protein>
    <submittedName>
        <fullName evidence="3">ATP-binding protein</fullName>
    </submittedName>
</protein>
<keyword evidence="1" id="KW-0175">Coiled coil</keyword>
<gene>
    <name evidence="3" type="ORF">H9865_06940</name>
</gene>
<dbReference type="CDD" id="cd00009">
    <property type="entry name" value="AAA"/>
    <property type="match status" value="1"/>
</dbReference>
<reference evidence="3" key="1">
    <citation type="journal article" date="2021" name="PeerJ">
        <title>Extensive microbial diversity within the chicken gut microbiome revealed by metagenomics and culture.</title>
        <authorList>
            <person name="Gilroy R."/>
            <person name="Ravi A."/>
            <person name="Getino M."/>
            <person name="Pursley I."/>
            <person name="Horton D.L."/>
            <person name="Alikhan N.F."/>
            <person name="Baker D."/>
            <person name="Gharbi K."/>
            <person name="Hall N."/>
            <person name="Watson M."/>
            <person name="Adriaenssens E.M."/>
            <person name="Foster-Nyarko E."/>
            <person name="Jarju S."/>
            <person name="Secka A."/>
            <person name="Antonio M."/>
            <person name="Oren A."/>
            <person name="Chaudhuri R.R."/>
            <person name="La Ragione R."/>
            <person name="Hildebrand F."/>
            <person name="Pallen M.J."/>
        </authorList>
    </citation>
    <scope>NUCLEOTIDE SEQUENCE</scope>
    <source>
        <strain evidence="3">2239</strain>
    </source>
</reference>
<dbReference type="InterPro" id="IPR003593">
    <property type="entry name" value="AAA+_ATPase"/>
</dbReference>
<dbReference type="InterPro" id="IPR002611">
    <property type="entry name" value="IstB_ATP-bd"/>
</dbReference>
<reference evidence="3" key="2">
    <citation type="submission" date="2021-04" db="EMBL/GenBank/DDBJ databases">
        <authorList>
            <person name="Gilroy R."/>
        </authorList>
    </citation>
    <scope>NUCLEOTIDE SEQUENCE</scope>
    <source>
        <strain evidence="3">2239</strain>
    </source>
</reference>
<dbReference type="Gene3D" id="3.40.50.300">
    <property type="entry name" value="P-loop containing nucleotide triphosphate hydrolases"/>
    <property type="match status" value="1"/>
</dbReference>
<evidence type="ECO:0000256" key="1">
    <source>
        <dbReference type="SAM" id="Coils"/>
    </source>
</evidence>
<feature type="domain" description="AAA+ ATPase" evidence="2">
    <location>
        <begin position="182"/>
        <end position="305"/>
    </location>
</feature>
<proteinExistence type="predicted"/>
<feature type="coiled-coil region" evidence="1">
    <location>
        <begin position="1"/>
        <end position="28"/>
    </location>
</feature>
<dbReference type="GO" id="GO:0005524">
    <property type="term" value="F:ATP binding"/>
    <property type="evidence" value="ECO:0007669"/>
    <property type="project" value="UniProtKB-KW"/>
</dbReference>